<dbReference type="KEGG" id="ffu:CLAFUR5_00305"/>
<dbReference type="InterPro" id="IPR052099">
    <property type="entry name" value="Regulatory_TF_Diverse"/>
</dbReference>
<dbReference type="PROSITE" id="PS50888">
    <property type="entry name" value="BHLH"/>
    <property type="match status" value="1"/>
</dbReference>
<dbReference type="CDD" id="cd11399">
    <property type="entry name" value="bHLHzip_scHMS1_like"/>
    <property type="match status" value="1"/>
</dbReference>
<dbReference type="Proteomes" id="UP000756132">
    <property type="component" value="Chromosome 1"/>
</dbReference>
<dbReference type="Gene3D" id="4.10.280.10">
    <property type="entry name" value="Helix-loop-helix DNA-binding domain"/>
    <property type="match status" value="1"/>
</dbReference>
<feature type="compositionally biased region" description="Polar residues" evidence="1">
    <location>
        <begin position="212"/>
        <end position="224"/>
    </location>
</feature>
<evidence type="ECO:0000259" key="2">
    <source>
        <dbReference type="PROSITE" id="PS50888"/>
    </source>
</evidence>
<feature type="compositionally biased region" description="Basic residues" evidence="1">
    <location>
        <begin position="200"/>
        <end position="209"/>
    </location>
</feature>
<accession>A0A9Q8P415</accession>
<dbReference type="InterPro" id="IPR019006">
    <property type="entry name" value="Sre1_C"/>
</dbReference>
<dbReference type="RefSeq" id="XP_047756755.1">
    <property type="nucleotide sequence ID" value="XM_047899453.1"/>
</dbReference>
<feature type="compositionally biased region" description="Low complexity" evidence="1">
    <location>
        <begin position="340"/>
        <end position="366"/>
    </location>
</feature>
<dbReference type="Pfam" id="PF09427">
    <property type="entry name" value="DUF2014"/>
    <property type="match status" value="1"/>
</dbReference>
<dbReference type="OrthoDB" id="2133190at2759"/>
<dbReference type="InterPro" id="IPR011598">
    <property type="entry name" value="bHLH_dom"/>
</dbReference>
<dbReference type="GeneID" id="71980183"/>
<dbReference type="InterPro" id="IPR036638">
    <property type="entry name" value="HLH_DNA-bd_sf"/>
</dbReference>
<reference evidence="3" key="2">
    <citation type="journal article" date="2022" name="Microb. Genom.">
        <title>A chromosome-scale genome assembly of the tomato pathogen Cladosporium fulvum reveals a compartmentalized genome architecture and the presence of a dispensable chromosome.</title>
        <authorList>
            <person name="Zaccaron A.Z."/>
            <person name="Chen L.H."/>
            <person name="Samaras A."/>
            <person name="Stergiopoulos I."/>
        </authorList>
    </citation>
    <scope>NUCLEOTIDE SEQUENCE</scope>
    <source>
        <strain evidence="3">Race5_Kim</strain>
    </source>
</reference>
<proteinExistence type="predicted"/>
<feature type="compositionally biased region" description="Low complexity" evidence="1">
    <location>
        <begin position="964"/>
        <end position="985"/>
    </location>
</feature>
<feature type="compositionally biased region" description="Polar residues" evidence="1">
    <location>
        <begin position="49"/>
        <end position="60"/>
    </location>
</feature>
<sequence length="985" mass="106329">MDNSWQGGFSQQQLSAFNSQLDAGQSNEDWEAWLRWDPAGEASSPGDGTFNSASSKNDSPLQDPLFASFHQTNDEPLNPPLIVGDDDLAFGAGNGMANEPFLFGDIGDIGNGFIFDQSTDIHNIQSIPKLDTNTAAWPLLSHDGPDTSLDLSALIDDQPQQPISALTATTPSLHHSPESTSRQRTSIASTTSPAPVPAPAKKKGGRKRKAETQLQPQPETSPQNAEGGSGEEEGEDGPIKKTSHNVIEKRYRNNLNDKIVELRNAVPALRAVGRNGEEVENLEGLTPAHKLNKATVMAKATEYIRHLEKRNKTMSDEMDILKAQLAKVEATIGKTKDRQASFSMSSASSPTSSSSRSREASSASQAGTPSFLNVPQDQQSRFGQAVVQQQYMQQQSQPSYARAPNPPVDAQNQPHVVKRRGGFMNKVMLGTMAGVMAMEGFTEHQASSDRSMAALPTALFKRGTGASPSLAAGLSRQAMIPLLKMLLVVGALVYLLTPLLTFSSRRKQKMRAATQLPKAPSLASPVEVRRKAWDTAIQSVWVPKHFLVEVVAVGLKMLSLSVRRLIGSEAFTNITGTSKEEEAARIKAWDIAIDAQLAGGDARVSYYRLLLTLMESGTLPDSPARLAQKAVHFRVFFWEVANAGYGNMIGFKQFTEKVGKYYWDSARRLQKELVHAKLQGRPGDEDEVETLPDHLAQLVKLDCDEVLSDEMIQRAWNLAWNKPSAHALVPNAARDSVVEDHAIRSPLDAVAAWYTNTVIDDTLADALSDTNSTIDTEYHVGLALSVAPPASSTHVRALTAKAVLSNTKREANIIVALEALPVISPTGGMNLVNHAPASPDVCTALTLAKLISLSSPQSSQAARERAYTALRGVQPAPGEFTPLTVIATYRLLRSLSGRKDLSRNAERGLEELAGNLRVWVGTSGGRDSGLGNEGRTKLVKLCLHIAKQLGGWDEGDERDSGYGSAVQSQSSSPARAVASPSMVVT</sequence>
<feature type="domain" description="BHLH" evidence="2">
    <location>
        <begin position="239"/>
        <end position="307"/>
    </location>
</feature>
<keyword evidence="4" id="KW-1185">Reference proteome</keyword>
<feature type="region of interest" description="Disordered" evidence="1">
    <location>
        <begin position="334"/>
        <end position="413"/>
    </location>
</feature>
<dbReference type="SMART" id="SM00353">
    <property type="entry name" value="HLH"/>
    <property type="match status" value="1"/>
</dbReference>
<feature type="region of interest" description="Disordered" evidence="1">
    <location>
        <begin position="953"/>
        <end position="985"/>
    </location>
</feature>
<feature type="region of interest" description="Disordered" evidence="1">
    <location>
        <begin position="1"/>
        <end position="66"/>
    </location>
</feature>
<name>A0A9Q8P415_PASFU</name>
<feature type="compositionally biased region" description="Polar residues" evidence="1">
    <location>
        <begin position="1"/>
        <end position="27"/>
    </location>
</feature>
<protein>
    <submittedName>
        <fullName evidence="3">Sterol regulatory element-binding protein 1</fullName>
    </submittedName>
</protein>
<dbReference type="Pfam" id="PF00010">
    <property type="entry name" value="HLH"/>
    <property type="match status" value="1"/>
</dbReference>
<evidence type="ECO:0000313" key="4">
    <source>
        <dbReference type="Proteomes" id="UP000756132"/>
    </source>
</evidence>
<dbReference type="GO" id="GO:0032933">
    <property type="term" value="P:SREBP signaling pathway"/>
    <property type="evidence" value="ECO:0007669"/>
    <property type="project" value="InterPro"/>
</dbReference>
<reference evidence="3" key="1">
    <citation type="submission" date="2021-12" db="EMBL/GenBank/DDBJ databases">
        <authorList>
            <person name="Zaccaron A."/>
            <person name="Stergiopoulos I."/>
        </authorList>
    </citation>
    <scope>NUCLEOTIDE SEQUENCE</scope>
    <source>
        <strain evidence="3">Race5_Kim</strain>
    </source>
</reference>
<feature type="compositionally biased region" description="Low complexity" evidence="1">
    <location>
        <begin position="384"/>
        <end position="401"/>
    </location>
</feature>
<dbReference type="SUPFAM" id="SSF47459">
    <property type="entry name" value="HLH, helix-loop-helix DNA-binding domain"/>
    <property type="match status" value="1"/>
</dbReference>
<dbReference type="AlphaFoldDB" id="A0A9Q8P415"/>
<feature type="compositionally biased region" description="Polar residues" evidence="1">
    <location>
        <begin position="168"/>
        <end position="187"/>
    </location>
</feature>
<evidence type="ECO:0000256" key="1">
    <source>
        <dbReference type="SAM" id="MobiDB-lite"/>
    </source>
</evidence>
<dbReference type="EMBL" id="CP090163">
    <property type="protein sequence ID" value="UJO12389.1"/>
    <property type="molecule type" value="Genomic_DNA"/>
</dbReference>
<dbReference type="PANTHER" id="PTHR47336:SF2">
    <property type="entry name" value="TRANSCRIPTION FACTOR HMS1-RELATED"/>
    <property type="match status" value="1"/>
</dbReference>
<organism evidence="3 4">
    <name type="scientific">Passalora fulva</name>
    <name type="common">Tomato leaf mold</name>
    <name type="synonym">Cladosporium fulvum</name>
    <dbReference type="NCBI Taxonomy" id="5499"/>
    <lineage>
        <taxon>Eukaryota</taxon>
        <taxon>Fungi</taxon>
        <taxon>Dikarya</taxon>
        <taxon>Ascomycota</taxon>
        <taxon>Pezizomycotina</taxon>
        <taxon>Dothideomycetes</taxon>
        <taxon>Dothideomycetidae</taxon>
        <taxon>Mycosphaerellales</taxon>
        <taxon>Mycosphaerellaceae</taxon>
        <taxon>Fulvia</taxon>
    </lineage>
</organism>
<dbReference type="OMA" id="RVKTWDI"/>
<dbReference type="PANTHER" id="PTHR47336">
    <property type="entry name" value="TRANSCRIPTION FACTOR HMS1-RELATED"/>
    <property type="match status" value="1"/>
</dbReference>
<dbReference type="GO" id="GO:0046983">
    <property type="term" value="F:protein dimerization activity"/>
    <property type="evidence" value="ECO:0007669"/>
    <property type="project" value="InterPro"/>
</dbReference>
<evidence type="ECO:0000313" key="3">
    <source>
        <dbReference type="EMBL" id="UJO12389.1"/>
    </source>
</evidence>
<feature type="region of interest" description="Disordered" evidence="1">
    <location>
        <begin position="168"/>
        <end position="246"/>
    </location>
</feature>
<gene>
    <name evidence="3" type="ORF">CLAFUR5_00305</name>
</gene>
<feature type="compositionally biased region" description="Polar residues" evidence="1">
    <location>
        <begin position="367"/>
        <end position="382"/>
    </location>
</feature>
<dbReference type="GO" id="GO:0045944">
    <property type="term" value="P:positive regulation of transcription by RNA polymerase II"/>
    <property type="evidence" value="ECO:0007669"/>
    <property type="project" value="InterPro"/>
</dbReference>